<accession>A0A0E0JLS1</accession>
<sequence>MSVAGWLVTTSAVIFLPNGVDNIIWFVFRLLIPSSQCGMKKVATELVAVKGSAEWMWILDLIMGIGVDEGSGCSKHGLYELASFSFEPRRPISAGSTDDSPHQYR</sequence>
<name>A0A0E0JLS1_ORYPU</name>
<keyword evidence="1" id="KW-0812">Transmembrane</keyword>
<evidence type="ECO:0000313" key="3">
    <source>
        <dbReference type="Proteomes" id="UP000026962"/>
    </source>
</evidence>
<dbReference type="Proteomes" id="UP000026962">
    <property type="component" value="Chromosome 1"/>
</dbReference>
<feature type="transmembrane region" description="Helical" evidence="1">
    <location>
        <begin position="6"/>
        <end position="32"/>
    </location>
</feature>
<evidence type="ECO:0000256" key="1">
    <source>
        <dbReference type="SAM" id="Phobius"/>
    </source>
</evidence>
<reference evidence="2" key="1">
    <citation type="submission" date="2015-04" db="UniProtKB">
        <authorList>
            <consortium name="EnsemblPlants"/>
        </authorList>
    </citation>
    <scope>IDENTIFICATION</scope>
</reference>
<organism evidence="2">
    <name type="scientific">Oryza punctata</name>
    <name type="common">Red rice</name>
    <dbReference type="NCBI Taxonomy" id="4537"/>
    <lineage>
        <taxon>Eukaryota</taxon>
        <taxon>Viridiplantae</taxon>
        <taxon>Streptophyta</taxon>
        <taxon>Embryophyta</taxon>
        <taxon>Tracheophyta</taxon>
        <taxon>Spermatophyta</taxon>
        <taxon>Magnoliopsida</taxon>
        <taxon>Liliopsida</taxon>
        <taxon>Poales</taxon>
        <taxon>Poaceae</taxon>
        <taxon>BOP clade</taxon>
        <taxon>Oryzoideae</taxon>
        <taxon>Oryzeae</taxon>
        <taxon>Oryzinae</taxon>
        <taxon>Oryza</taxon>
    </lineage>
</organism>
<dbReference type="Gramene" id="OPUNC01G24630.1">
    <property type="protein sequence ID" value="OPUNC01G24630.1"/>
    <property type="gene ID" value="OPUNC01G24630"/>
</dbReference>
<dbReference type="HOGENOM" id="CLU_2240957_0_0_1"/>
<protein>
    <submittedName>
        <fullName evidence="2">Uncharacterized protein</fullName>
    </submittedName>
</protein>
<keyword evidence="1" id="KW-1133">Transmembrane helix</keyword>
<proteinExistence type="predicted"/>
<dbReference type="EnsemblPlants" id="OPUNC01G24630.1">
    <property type="protein sequence ID" value="OPUNC01G24630.1"/>
    <property type="gene ID" value="OPUNC01G24630"/>
</dbReference>
<keyword evidence="3" id="KW-1185">Reference proteome</keyword>
<reference evidence="2" key="2">
    <citation type="submission" date="2018-05" db="EMBL/GenBank/DDBJ databases">
        <title>OpunRS2 (Oryza punctata Reference Sequence Version 2).</title>
        <authorList>
            <person name="Zhang J."/>
            <person name="Kudrna D."/>
            <person name="Lee S."/>
            <person name="Talag J."/>
            <person name="Welchert J."/>
            <person name="Wing R.A."/>
        </authorList>
    </citation>
    <scope>NUCLEOTIDE SEQUENCE [LARGE SCALE GENOMIC DNA]</scope>
</reference>
<keyword evidence="1" id="KW-0472">Membrane</keyword>
<dbReference type="AlphaFoldDB" id="A0A0E0JLS1"/>
<evidence type="ECO:0000313" key="2">
    <source>
        <dbReference type="EnsemblPlants" id="OPUNC01G24630.1"/>
    </source>
</evidence>